<reference evidence="1 2" key="1">
    <citation type="submission" date="2023-08" db="EMBL/GenBank/DDBJ databases">
        <title>A Necator americanus chromosomal reference genome.</title>
        <authorList>
            <person name="Ilik V."/>
            <person name="Petrzelkova K.J."/>
            <person name="Pardy F."/>
            <person name="Fuh T."/>
            <person name="Niatou-Singa F.S."/>
            <person name="Gouil Q."/>
            <person name="Baker L."/>
            <person name="Ritchie M.E."/>
            <person name="Jex A.R."/>
            <person name="Gazzola D."/>
            <person name="Li H."/>
            <person name="Toshio Fujiwara R."/>
            <person name="Zhan B."/>
            <person name="Aroian R.V."/>
            <person name="Pafco B."/>
            <person name="Schwarz E.M."/>
        </authorList>
    </citation>
    <scope>NUCLEOTIDE SEQUENCE [LARGE SCALE GENOMIC DNA]</scope>
    <source>
        <strain evidence="1 2">Aroian</strain>
        <tissue evidence="1">Whole animal</tissue>
    </source>
</reference>
<evidence type="ECO:0000313" key="1">
    <source>
        <dbReference type="EMBL" id="KAK6736607.1"/>
    </source>
</evidence>
<evidence type="ECO:0000313" key="2">
    <source>
        <dbReference type="Proteomes" id="UP001303046"/>
    </source>
</evidence>
<dbReference type="Proteomes" id="UP001303046">
    <property type="component" value="Unassembled WGS sequence"/>
</dbReference>
<keyword evidence="2" id="KW-1185">Reference proteome</keyword>
<sequence>MSVGSSSETASLAGYETVTNGWRRHASAKMPAIPSGEILARRLGQHLTFVIIPGFLQSVPSYHTLLMICLRPQRTKEIEDVVCCETNFLLFFNDFWHFERHQ</sequence>
<accession>A0ABR1CDR9</accession>
<dbReference type="EMBL" id="JAVFWL010000002">
    <property type="protein sequence ID" value="KAK6736607.1"/>
    <property type="molecule type" value="Genomic_DNA"/>
</dbReference>
<proteinExistence type="predicted"/>
<comment type="caution">
    <text evidence="1">The sequence shown here is derived from an EMBL/GenBank/DDBJ whole genome shotgun (WGS) entry which is preliminary data.</text>
</comment>
<name>A0ABR1CDR9_NECAM</name>
<protein>
    <submittedName>
        <fullName evidence="1">Uncharacterized protein</fullName>
    </submittedName>
</protein>
<gene>
    <name evidence="1" type="primary">Necator_chrII.g7149</name>
    <name evidence="1" type="ORF">RB195_019356</name>
</gene>
<organism evidence="1 2">
    <name type="scientific">Necator americanus</name>
    <name type="common">Human hookworm</name>
    <dbReference type="NCBI Taxonomy" id="51031"/>
    <lineage>
        <taxon>Eukaryota</taxon>
        <taxon>Metazoa</taxon>
        <taxon>Ecdysozoa</taxon>
        <taxon>Nematoda</taxon>
        <taxon>Chromadorea</taxon>
        <taxon>Rhabditida</taxon>
        <taxon>Rhabditina</taxon>
        <taxon>Rhabditomorpha</taxon>
        <taxon>Strongyloidea</taxon>
        <taxon>Ancylostomatidae</taxon>
        <taxon>Bunostominae</taxon>
        <taxon>Necator</taxon>
    </lineage>
</organism>